<evidence type="ECO:0000313" key="2">
    <source>
        <dbReference type="Proteomes" id="UP000318815"/>
    </source>
</evidence>
<dbReference type="AlphaFoldDB" id="A0A5C6LMF3"/>
<dbReference type="EMBL" id="VOHS01000054">
    <property type="protein sequence ID" value="TWV93633.1"/>
    <property type="molecule type" value="Genomic_DNA"/>
</dbReference>
<keyword evidence="2" id="KW-1185">Reference proteome</keyword>
<reference evidence="1 2" key="1">
    <citation type="submission" date="2019-08" db="EMBL/GenBank/DDBJ databases">
        <title>Whole genome sequencing of chitin degrading bacteria Chitinophaga pinensis YS16.</title>
        <authorList>
            <person name="Singh R.P."/>
            <person name="Manchanda G."/>
            <person name="Maurya I.K."/>
            <person name="Joshi N.K."/>
            <person name="Srivastava A.K."/>
        </authorList>
    </citation>
    <scope>NUCLEOTIDE SEQUENCE [LARGE SCALE GENOMIC DNA]</scope>
    <source>
        <strain evidence="1 2">YS-16</strain>
    </source>
</reference>
<evidence type="ECO:0008006" key="3">
    <source>
        <dbReference type="Google" id="ProtNLM"/>
    </source>
</evidence>
<sequence>MKSINKGGGEFYIKGDLIAEQTIYGYYNHGELTVEGRTQAVAIFADDHSFTFKGGVSGTVVGDRGVEGPMLYIAILLYYVLNW</sequence>
<comment type="caution">
    <text evidence="1">The sequence shown here is derived from an EMBL/GenBank/DDBJ whole genome shotgun (WGS) entry which is preliminary data.</text>
</comment>
<dbReference type="OrthoDB" id="2044786at2"/>
<gene>
    <name evidence="1" type="ORF">FEF09_26870</name>
</gene>
<dbReference type="Proteomes" id="UP000318815">
    <property type="component" value="Unassembled WGS sequence"/>
</dbReference>
<protein>
    <recommendedName>
        <fullName evidence="3">Polymer-forming cytoskeletal protein</fullName>
    </recommendedName>
</protein>
<accession>A0A5C6LMF3</accession>
<evidence type="ECO:0000313" key="1">
    <source>
        <dbReference type="EMBL" id="TWV93633.1"/>
    </source>
</evidence>
<proteinExistence type="predicted"/>
<dbReference type="RefSeq" id="WP_146307960.1">
    <property type="nucleotide sequence ID" value="NZ_VOHS01000054.1"/>
</dbReference>
<organism evidence="1 2">
    <name type="scientific">Chitinophaga pinensis</name>
    <dbReference type="NCBI Taxonomy" id="79329"/>
    <lineage>
        <taxon>Bacteria</taxon>
        <taxon>Pseudomonadati</taxon>
        <taxon>Bacteroidota</taxon>
        <taxon>Chitinophagia</taxon>
        <taxon>Chitinophagales</taxon>
        <taxon>Chitinophagaceae</taxon>
        <taxon>Chitinophaga</taxon>
    </lineage>
</organism>
<name>A0A5C6LMF3_9BACT</name>